<evidence type="ECO:0000313" key="1">
    <source>
        <dbReference type="EMBL" id="WMS18857.1"/>
    </source>
</evidence>
<accession>A0AB38YLQ2</accession>
<dbReference type="RefSeq" id="WP_004693084.1">
    <property type="nucleotide sequence ID" value="NZ_CP133463.1"/>
</dbReference>
<evidence type="ECO:0008006" key="3">
    <source>
        <dbReference type="Google" id="ProtNLM"/>
    </source>
</evidence>
<dbReference type="AlphaFoldDB" id="A0AB38YLQ2"/>
<name>A0AB38YLQ2_VEIPA</name>
<reference evidence="1" key="1">
    <citation type="submission" date="2023-08" db="EMBL/GenBank/DDBJ databases">
        <title>Veillonella_parvula_DSM 2007_complete_genome_hifiasm_Zymo_Research_D6332.</title>
        <authorList>
            <person name="Damerum A."/>
        </authorList>
    </citation>
    <scope>NUCLEOTIDE SEQUENCE</scope>
    <source>
        <strain evidence="1">DSM 2007</strain>
    </source>
</reference>
<sequence>MTAQSNFETFGKAEEVYSFDQPILAEEREYTLLEAGSYPFVITNVEKKFYEPKEGSKLPSCPQAQITLEVDGGDQGKTKLIHNLFYTKSTIWKVTELFMAVGLAKKGENYNPDPEQLLGKSAMCELSQQGYVKNDGNNGTRNEIKKCFANPNAQTNGYGAF</sequence>
<protein>
    <recommendedName>
        <fullName evidence="3">DUF669 domain-containing protein</fullName>
    </recommendedName>
</protein>
<evidence type="ECO:0000313" key="2">
    <source>
        <dbReference type="Proteomes" id="UP001228955"/>
    </source>
</evidence>
<gene>
    <name evidence="1" type="ORF">RDV51_05270</name>
</gene>
<dbReference type="Proteomes" id="UP001228955">
    <property type="component" value="Chromosome"/>
</dbReference>
<organism evidence="1 2">
    <name type="scientific">Veillonella parvula</name>
    <name type="common">Staphylococcus parvulus</name>
    <dbReference type="NCBI Taxonomy" id="29466"/>
    <lineage>
        <taxon>Bacteria</taxon>
        <taxon>Bacillati</taxon>
        <taxon>Bacillota</taxon>
        <taxon>Negativicutes</taxon>
        <taxon>Veillonellales</taxon>
        <taxon>Veillonellaceae</taxon>
        <taxon>Veillonella</taxon>
    </lineage>
</organism>
<dbReference type="EMBL" id="CP133463">
    <property type="protein sequence ID" value="WMS18857.1"/>
    <property type="molecule type" value="Genomic_DNA"/>
</dbReference>
<proteinExistence type="predicted"/>